<reference evidence="2" key="1">
    <citation type="journal article" date="2014" name="Int. J. Syst. Evol. Microbiol.">
        <title>Complete genome sequence of Corynebacterium casei LMG S-19264T (=DSM 44701T), isolated from a smear-ripened cheese.</title>
        <authorList>
            <consortium name="US DOE Joint Genome Institute (JGI-PGF)"/>
            <person name="Walter F."/>
            <person name="Albersmeier A."/>
            <person name="Kalinowski J."/>
            <person name="Ruckert C."/>
        </authorList>
    </citation>
    <scope>NUCLEOTIDE SEQUENCE</scope>
    <source>
        <strain evidence="2">JCM 4790</strain>
    </source>
</reference>
<feature type="domain" description="HTH cro/C1-type" evidence="1">
    <location>
        <begin position="39"/>
        <end position="87"/>
    </location>
</feature>
<dbReference type="InterPro" id="IPR001387">
    <property type="entry name" value="Cro/C1-type_HTH"/>
</dbReference>
<dbReference type="InterPro" id="IPR010982">
    <property type="entry name" value="Lambda_DNA-bd_dom_sf"/>
</dbReference>
<proteinExistence type="predicted"/>
<evidence type="ECO:0000313" key="2">
    <source>
        <dbReference type="EMBL" id="GGY07557.1"/>
    </source>
</evidence>
<comment type="caution">
    <text evidence="2">The sequence shown here is derived from an EMBL/GenBank/DDBJ whole genome shotgun (WGS) entry which is preliminary data.</text>
</comment>
<protein>
    <submittedName>
        <fullName evidence="2">Transcriptional regulator</fullName>
    </submittedName>
</protein>
<dbReference type="Gene3D" id="3.30.450.180">
    <property type="match status" value="1"/>
</dbReference>
<dbReference type="PROSITE" id="PS50943">
    <property type="entry name" value="HTH_CROC1"/>
    <property type="match status" value="1"/>
</dbReference>
<keyword evidence="3" id="KW-1185">Reference proteome</keyword>
<dbReference type="RefSeq" id="WP_190194420.1">
    <property type="nucleotide sequence ID" value="NZ_BMVU01000063.1"/>
</dbReference>
<evidence type="ECO:0000313" key="3">
    <source>
        <dbReference type="Proteomes" id="UP000619244"/>
    </source>
</evidence>
<dbReference type="InterPro" id="IPR041413">
    <property type="entry name" value="MLTR_LBD"/>
</dbReference>
<accession>A0A918NZY0</accession>
<sequence>MPAADLEVQQILRARRRALSPEEVGLPARPPGRRGPRVKGLTQDEVETLTNRRGGYYSRVESGRIPLTAEYLLTLSRALRLRESEYIYIHLRVFGTEPLVPLDPDAGRCVPPVWQRAVNAQREMAYVNDRAFNIVMYNEAFAEMFPSGKPPKNAMEWMLLSDEARDHTLVDWDTAWGPLVLPQFRAALAAHPDDADLLRIQEQILADDRALRLHQRTANSVELHPDGDRRPLRHAVRGLGQVTMIASQPLSAPGSRYMTILFDPAEVPSAA</sequence>
<dbReference type="Proteomes" id="UP000619244">
    <property type="component" value="Unassembled WGS sequence"/>
</dbReference>
<dbReference type="CDD" id="cd00093">
    <property type="entry name" value="HTH_XRE"/>
    <property type="match status" value="1"/>
</dbReference>
<gene>
    <name evidence="2" type="ORF">GCM10010358_70870</name>
</gene>
<dbReference type="EMBL" id="BMVU01000063">
    <property type="protein sequence ID" value="GGY07557.1"/>
    <property type="molecule type" value="Genomic_DNA"/>
</dbReference>
<organism evidence="2 3">
    <name type="scientific">Streptomyces minutiscleroticus</name>
    <dbReference type="NCBI Taxonomy" id="68238"/>
    <lineage>
        <taxon>Bacteria</taxon>
        <taxon>Bacillati</taxon>
        <taxon>Actinomycetota</taxon>
        <taxon>Actinomycetes</taxon>
        <taxon>Kitasatosporales</taxon>
        <taxon>Streptomycetaceae</taxon>
        <taxon>Streptomyces</taxon>
    </lineage>
</organism>
<name>A0A918NZY0_9ACTN</name>
<dbReference type="AlphaFoldDB" id="A0A918NZY0"/>
<dbReference type="Pfam" id="PF17765">
    <property type="entry name" value="MLTR_LBD"/>
    <property type="match status" value="1"/>
</dbReference>
<dbReference type="Gene3D" id="1.10.260.40">
    <property type="entry name" value="lambda repressor-like DNA-binding domains"/>
    <property type="match status" value="1"/>
</dbReference>
<dbReference type="SUPFAM" id="SSF47413">
    <property type="entry name" value="lambda repressor-like DNA-binding domains"/>
    <property type="match status" value="1"/>
</dbReference>
<dbReference type="GO" id="GO:0003677">
    <property type="term" value="F:DNA binding"/>
    <property type="evidence" value="ECO:0007669"/>
    <property type="project" value="InterPro"/>
</dbReference>
<reference evidence="2" key="2">
    <citation type="submission" date="2020-09" db="EMBL/GenBank/DDBJ databases">
        <authorList>
            <person name="Sun Q."/>
            <person name="Ohkuma M."/>
        </authorList>
    </citation>
    <scope>NUCLEOTIDE SEQUENCE</scope>
    <source>
        <strain evidence="2">JCM 4790</strain>
    </source>
</reference>
<dbReference type="SMART" id="SM00530">
    <property type="entry name" value="HTH_XRE"/>
    <property type="match status" value="1"/>
</dbReference>
<dbReference type="PANTHER" id="PTHR35010">
    <property type="entry name" value="BLL4672 PROTEIN-RELATED"/>
    <property type="match status" value="1"/>
</dbReference>
<evidence type="ECO:0000259" key="1">
    <source>
        <dbReference type="PROSITE" id="PS50943"/>
    </source>
</evidence>